<evidence type="ECO:0000313" key="1">
    <source>
        <dbReference type="EMBL" id="MBB3110381.1"/>
    </source>
</evidence>
<gene>
    <name evidence="1" type="ORF">FHS18_002448</name>
</gene>
<organism evidence="1 2">
    <name type="scientific">Paenibacillus phyllosphaerae</name>
    <dbReference type="NCBI Taxonomy" id="274593"/>
    <lineage>
        <taxon>Bacteria</taxon>
        <taxon>Bacillati</taxon>
        <taxon>Bacillota</taxon>
        <taxon>Bacilli</taxon>
        <taxon>Bacillales</taxon>
        <taxon>Paenibacillaceae</taxon>
        <taxon>Paenibacillus</taxon>
    </lineage>
</organism>
<proteinExistence type="predicted"/>
<dbReference type="GO" id="GO:0008990">
    <property type="term" value="F:rRNA (guanine-N2-)-methyltransferase activity"/>
    <property type="evidence" value="ECO:0007669"/>
    <property type="project" value="InterPro"/>
</dbReference>
<keyword evidence="1" id="KW-0489">Methyltransferase</keyword>
<keyword evidence="1" id="KW-0808">Transferase</keyword>
<dbReference type="InterPro" id="IPR029063">
    <property type="entry name" value="SAM-dependent_MTases_sf"/>
</dbReference>
<dbReference type="RefSeq" id="WP_183600272.1">
    <property type="nucleotide sequence ID" value="NZ_JACHXK010000004.1"/>
</dbReference>
<keyword evidence="2" id="KW-1185">Reference proteome</keyword>
<dbReference type="Proteomes" id="UP000570361">
    <property type="component" value="Unassembled WGS sequence"/>
</dbReference>
<dbReference type="Pfam" id="PF04445">
    <property type="entry name" value="SAM_MT"/>
    <property type="match status" value="1"/>
</dbReference>
<dbReference type="Gene3D" id="3.40.50.150">
    <property type="entry name" value="Vaccinia Virus protein VP39"/>
    <property type="match status" value="1"/>
</dbReference>
<name>A0A7W5FMK7_9BACL</name>
<dbReference type="EMBL" id="JACHXK010000004">
    <property type="protein sequence ID" value="MBB3110381.1"/>
    <property type="molecule type" value="Genomic_DNA"/>
</dbReference>
<protein>
    <submittedName>
        <fullName evidence="1">16S rRNA G966 N2-methylase RsmD</fullName>
    </submittedName>
</protein>
<dbReference type="AlphaFoldDB" id="A0A7W5FMK7"/>
<sequence>MIITTPQKPSPELWAYAGQLSEELGGRLVDRKQHSLTMLKKRYADDRLLVVDPSGLRYYEHSDEPLYFHPSMAYVRVKRLRKGERDPLMDISGCQQGDTVLDCTAGLGSDAIVFAYAVGKEGHVTAIESEPILCAVVRDGLKTYKTMHEDVNEAFRRIEMQCVNHRNYLQSLPDKSVDIVYFDPMFRKPVHESSALEPLRSVANADALDEETIRHAVRVARKSVVLKEHAASGEFERLGFACKHVNKIAYGVIKPT</sequence>
<evidence type="ECO:0000313" key="2">
    <source>
        <dbReference type="Proteomes" id="UP000570361"/>
    </source>
</evidence>
<comment type="caution">
    <text evidence="1">The sequence shown here is derived from an EMBL/GenBank/DDBJ whole genome shotgun (WGS) entry which is preliminary data.</text>
</comment>
<dbReference type="PANTHER" id="PTHR36112:SF1">
    <property type="entry name" value="RIBOSOMAL RNA SMALL SUBUNIT METHYLTRANSFERASE J"/>
    <property type="match status" value="1"/>
</dbReference>
<reference evidence="1 2" key="1">
    <citation type="submission" date="2020-08" db="EMBL/GenBank/DDBJ databases">
        <title>Genomic Encyclopedia of Type Strains, Phase III (KMG-III): the genomes of soil and plant-associated and newly described type strains.</title>
        <authorList>
            <person name="Whitman W."/>
        </authorList>
    </citation>
    <scope>NUCLEOTIDE SEQUENCE [LARGE SCALE GENOMIC DNA]</scope>
    <source>
        <strain evidence="1 2">CECT 5862</strain>
    </source>
</reference>
<dbReference type="PANTHER" id="PTHR36112">
    <property type="entry name" value="RIBOSOMAL RNA SMALL SUBUNIT METHYLTRANSFERASE J"/>
    <property type="match status" value="1"/>
</dbReference>
<dbReference type="SUPFAM" id="SSF53335">
    <property type="entry name" value="S-adenosyl-L-methionine-dependent methyltransferases"/>
    <property type="match status" value="1"/>
</dbReference>
<accession>A0A7W5FMK7</accession>
<dbReference type="InterPro" id="IPR007536">
    <property type="entry name" value="16SrRNA_methylTrfase_J"/>
</dbReference>